<gene>
    <name evidence="6" type="ORF">C8Q71DRAFT_93523</name>
</gene>
<dbReference type="PROSITE" id="PS50865">
    <property type="entry name" value="ZF_MYND_2"/>
    <property type="match status" value="1"/>
</dbReference>
<evidence type="ECO:0000256" key="1">
    <source>
        <dbReference type="ARBA" id="ARBA00022723"/>
    </source>
</evidence>
<sequence length="342" mass="38743">MSSPDFPADFVLDLHDLAAIILDCHARSEERFAKSQLVEVIADSDDMQTLPGRIAFLPEWSAAEKQGQKRLAYVLRRDSKQKLRVTFENFAHRDGVKLQQGVELTRRALESAYWRCKTYDSGFMLAYVAQRVFESLPPTARLRARTSSGYELICSPTDVMVMEMQVLPHQACYIVTYEEVLGPQMIEWERHQSGFLQPMPWVYLFVGNPVSTDAEDDTRVALDLALMQIGGRGRANEPFALERGVDYHEKVLPRFAQESGDLVASGKIALSPAHIRKQGDDLAEMVLSRLKKMANGDVYFCGYCGKNGVETRCSQCKQARFCKECNALAWKYHKVWCKPTGI</sequence>
<dbReference type="Proteomes" id="UP000814176">
    <property type="component" value="Unassembled WGS sequence"/>
</dbReference>
<evidence type="ECO:0000256" key="4">
    <source>
        <dbReference type="PROSITE-ProRule" id="PRU00134"/>
    </source>
</evidence>
<protein>
    <recommendedName>
        <fullName evidence="5">MYND-type domain-containing protein</fullName>
    </recommendedName>
</protein>
<evidence type="ECO:0000313" key="6">
    <source>
        <dbReference type="EMBL" id="KAH9835733.1"/>
    </source>
</evidence>
<evidence type="ECO:0000313" key="7">
    <source>
        <dbReference type="Proteomes" id="UP000814176"/>
    </source>
</evidence>
<keyword evidence="2 4" id="KW-0863">Zinc-finger</keyword>
<name>A0ABQ8KDP6_9APHY</name>
<dbReference type="InterPro" id="IPR002893">
    <property type="entry name" value="Znf_MYND"/>
</dbReference>
<organism evidence="6 7">
    <name type="scientific">Rhodofomes roseus</name>
    <dbReference type="NCBI Taxonomy" id="34475"/>
    <lineage>
        <taxon>Eukaryota</taxon>
        <taxon>Fungi</taxon>
        <taxon>Dikarya</taxon>
        <taxon>Basidiomycota</taxon>
        <taxon>Agaricomycotina</taxon>
        <taxon>Agaricomycetes</taxon>
        <taxon>Polyporales</taxon>
        <taxon>Rhodofomes</taxon>
    </lineage>
</organism>
<dbReference type="Gene3D" id="6.10.140.2220">
    <property type="match status" value="1"/>
</dbReference>
<comment type="caution">
    <text evidence="6">The sequence shown here is derived from an EMBL/GenBank/DDBJ whole genome shotgun (WGS) entry which is preliminary data.</text>
</comment>
<dbReference type="SUPFAM" id="SSF144232">
    <property type="entry name" value="HIT/MYND zinc finger-like"/>
    <property type="match status" value="1"/>
</dbReference>
<reference evidence="6 7" key="1">
    <citation type="journal article" date="2021" name="Environ. Microbiol.">
        <title>Gene family expansions and transcriptome signatures uncover fungal adaptations to wood decay.</title>
        <authorList>
            <person name="Hage H."/>
            <person name="Miyauchi S."/>
            <person name="Viragh M."/>
            <person name="Drula E."/>
            <person name="Min B."/>
            <person name="Chaduli D."/>
            <person name="Navarro D."/>
            <person name="Favel A."/>
            <person name="Norest M."/>
            <person name="Lesage-Meessen L."/>
            <person name="Balint B."/>
            <person name="Merenyi Z."/>
            <person name="de Eugenio L."/>
            <person name="Morin E."/>
            <person name="Martinez A.T."/>
            <person name="Baldrian P."/>
            <person name="Stursova M."/>
            <person name="Martinez M.J."/>
            <person name="Novotny C."/>
            <person name="Magnuson J.K."/>
            <person name="Spatafora J.W."/>
            <person name="Maurice S."/>
            <person name="Pangilinan J."/>
            <person name="Andreopoulos W."/>
            <person name="LaButti K."/>
            <person name="Hundley H."/>
            <person name="Na H."/>
            <person name="Kuo A."/>
            <person name="Barry K."/>
            <person name="Lipzen A."/>
            <person name="Henrissat B."/>
            <person name="Riley R."/>
            <person name="Ahrendt S."/>
            <person name="Nagy L.G."/>
            <person name="Grigoriev I.V."/>
            <person name="Martin F."/>
            <person name="Rosso M.N."/>
        </authorList>
    </citation>
    <scope>NUCLEOTIDE SEQUENCE [LARGE SCALE GENOMIC DNA]</scope>
    <source>
        <strain evidence="6 7">CIRM-BRFM 1785</strain>
    </source>
</reference>
<dbReference type="EMBL" id="JADCUA010000012">
    <property type="protein sequence ID" value="KAH9835733.1"/>
    <property type="molecule type" value="Genomic_DNA"/>
</dbReference>
<keyword evidence="7" id="KW-1185">Reference proteome</keyword>
<dbReference type="RefSeq" id="XP_047778110.1">
    <property type="nucleotide sequence ID" value="XM_047929205.1"/>
</dbReference>
<dbReference type="GeneID" id="72009937"/>
<evidence type="ECO:0000259" key="5">
    <source>
        <dbReference type="PROSITE" id="PS50865"/>
    </source>
</evidence>
<dbReference type="Pfam" id="PF01753">
    <property type="entry name" value="zf-MYND"/>
    <property type="match status" value="1"/>
</dbReference>
<feature type="domain" description="MYND-type" evidence="5">
    <location>
        <begin position="301"/>
        <end position="337"/>
    </location>
</feature>
<accession>A0ABQ8KDP6</accession>
<proteinExistence type="predicted"/>
<keyword evidence="3" id="KW-0862">Zinc</keyword>
<evidence type="ECO:0000256" key="3">
    <source>
        <dbReference type="ARBA" id="ARBA00022833"/>
    </source>
</evidence>
<keyword evidence="1" id="KW-0479">Metal-binding</keyword>
<evidence type="ECO:0000256" key="2">
    <source>
        <dbReference type="ARBA" id="ARBA00022771"/>
    </source>
</evidence>